<evidence type="ECO:0000313" key="2">
    <source>
        <dbReference type="Proteomes" id="UP000093080"/>
    </source>
</evidence>
<proteinExistence type="predicted"/>
<reference evidence="1 2" key="1">
    <citation type="submission" date="2016-06" db="EMBL/GenBank/DDBJ databases">
        <title>Respiratory ammonification of nitrate coupled to the oxidation of elemental sulfur in deep-sea autotrophic thermophilic bacteria.</title>
        <authorList>
            <person name="Slobodkina G.B."/>
            <person name="Mardanov A.V."/>
            <person name="Ravin N.V."/>
            <person name="Frolova A.A."/>
            <person name="Viryasiv M.B."/>
            <person name="Chernyh N.A."/>
            <person name="Bonch-Osmolovskaya E.A."/>
            <person name="Slobodkin A.I."/>
        </authorList>
    </citation>
    <scope>NUCLEOTIDE SEQUENCE [LARGE SCALE GENOMIC DNA]</scope>
    <source>
        <strain evidence="1 2">S69</strain>
    </source>
</reference>
<dbReference type="EMBL" id="MAGO01000010">
    <property type="protein sequence ID" value="OCC14642.1"/>
    <property type="molecule type" value="Genomic_DNA"/>
</dbReference>
<evidence type="ECO:0000313" key="1">
    <source>
        <dbReference type="EMBL" id="OCC14642.1"/>
    </source>
</evidence>
<protein>
    <submittedName>
        <fullName evidence="1">Uncharacterized protein</fullName>
    </submittedName>
</protein>
<gene>
    <name evidence="1" type="ORF">DBT_1957</name>
</gene>
<comment type="caution">
    <text evidence="1">The sequence shown here is derived from an EMBL/GenBank/DDBJ whole genome shotgun (WGS) entry which is preliminary data.</text>
</comment>
<organism evidence="1 2">
    <name type="scientific">Dissulfuribacter thermophilus</name>
    <dbReference type="NCBI Taxonomy" id="1156395"/>
    <lineage>
        <taxon>Bacteria</taxon>
        <taxon>Pseudomonadati</taxon>
        <taxon>Thermodesulfobacteriota</taxon>
        <taxon>Dissulfuribacteria</taxon>
        <taxon>Dissulfuribacterales</taxon>
        <taxon>Dissulfuribacteraceae</taxon>
        <taxon>Dissulfuribacter</taxon>
    </lineage>
</organism>
<dbReference type="STRING" id="1156395.DBT_1957"/>
<keyword evidence="2" id="KW-1185">Reference proteome</keyword>
<dbReference type="AlphaFoldDB" id="A0A1B9F3Z3"/>
<name>A0A1B9F3Z3_9BACT</name>
<accession>A0A1B9F3Z3</accession>
<dbReference type="Proteomes" id="UP000093080">
    <property type="component" value="Unassembled WGS sequence"/>
</dbReference>
<sequence>MSQRSLDFGTFKCIVKNAPLVSIDLIVRRSDRVLVGRMYTLIQRIIFTIRLVDLSQHSTHKI</sequence>